<dbReference type="PROSITE" id="PS00108">
    <property type="entry name" value="PROTEIN_KINASE_ST"/>
    <property type="match status" value="1"/>
</dbReference>
<evidence type="ECO:0000256" key="8">
    <source>
        <dbReference type="ARBA" id="ARBA00048679"/>
    </source>
</evidence>
<evidence type="ECO:0000256" key="7">
    <source>
        <dbReference type="ARBA" id="ARBA00047899"/>
    </source>
</evidence>
<evidence type="ECO:0000256" key="9">
    <source>
        <dbReference type="PROSITE-ProRule" id="PRU10141"/>
    </source>
</evidence>
<gene>
    <name evidence="13" type="ORF">PSON_ATCC_30995.1.T0060333</name>
</gene>
<dbReference type="FunFam" id="3.30.200.20:FF:000088">
    <property type="entry name" value="Casein kinase II subunit alpha"/>
    <property type="match status" value="1"/>
</dbReference>
<comment type="catalytic activity">
    <reaction evidence="8">
        <text>L-seryl-[protein] + ATP = O-phospho-L-seryl-[protein] + ADP + H(+)</text>
        <dbReference type="Rhea" id="RHEA:17989"/>
        <dbReference type="Rhea" id="RHEA-COMP:9863"/>
        <dbReference type="Rhea" id="RHEA-COMP:11604"/>
        <dbReference type="ChEBI" id="CHEBI:15378"/>
        <dbReference type="ChEBI" id="CHEBI:29999"/>
        <dbReference type="ChEBI" id="CHEBI:30616"/>
        <dbReference type="ChEBI" id="CHEBI:83421"/>
        <dbReference type="ChEBI" id="CHEBI:456216"/>
        <dbReference type="EC" id="2.7.11.1"/>
    </reaction>
</comment>
<evidence type="ECO:0000256" key="1">
    <source>
        <dbReference type="ARBA" id="ARBA00012513"/>
    </source>
</evidence>
<keyword evidence="2 10" id="KW-0723">Serine/threonine-protein kinase</keyword>
<dbReference type="GO" id="GO:0005829">
    <property type="term" value="C:cytosol"/>
    <property type="evidence" value="ECO:0007669"/>
    <property type="project" value="TreeGrafter"/>
</dbReference>
<dbReference type="GO" id="GO:0031981">
    <property type="term" value="C:nuclear lumen"/>
    <property type="evidence" value="ECO:0007669"/>
    <property type="project" value="UniProtKB-ARBA"/>
</dbReference>
<comment type="caution">
    <text evidence="13">The sequence shown here is derived from an EMBL/GenBank/DDBJ whole genome shotgun (WGS) entry which is preliminary data.</text>
</comment>
<feature type="domain" description="Protein kinase" evidence="12">
    <location>
        <begin position="73"/>
        <end position="352"/>
    </location>
</feature>
<protein>
    <recommendedName>
        <fullName evidence="1">non-specific serine/threonine protein kinase</fullName>
        <ecNumber evidence="1">2.7.11.1</ecNumber>
    </recommendedName>
</protein>
<evidence type="ECO:0000259" key="12">
    <source>
        <dbReference type="PROSITE" id="PS50011"/>
    </source>
</evidence>
<dbReference type="GO" id="GO:0005956">
    <property type="term" value="C:protein kinase CK2 complex"/>
    <property type="evidence" value="ECO:0007669"/>
    <property type="project" value="TreeGrafter"/>
</dbReference>
<evidence type="ECO:0000256" key="5">
    <source>
        <dbReference type="ARBA" id="ARBA00022777"/>
    </source>
</evidence>
<feature type="chain" id="PRO_5035850571" description="non-specific serine/threonine protein kinase" evidence="11">
    <location>
        <begin position="17"/>
        <end position="357"/>
    </location>
</feature>
<dbReference type="PANTHER" id="PTHR24054">
    <property type="entry name" value="CASEIN KINASE II SUBUNIT ALPHA"/>
    <property type="match status" value="1"/>
</dbReference>
<dbReference type="GO" id="GO:0006357">
    <property type="term" value="P:regulation of transcription by RNA polymerase II"/>
    <property type="evidence" value="ECO:0007669"/>
    <property type="project" value="UniProtKB-ARBA"/>
</dbReference>
<keyword evidence="3" id="KW-0808">Transferase</keyword>
<dbReference type="InterPro" id="IPR017441">
    <property type="entry name" value="Protein_kinase_ATP_BS"/>
</dbReference>
<dbReference type="PROSITE" id="PS50011">
    <property type="entry name" value="PROTEIN_KINASE_DOM"/>
    <property type="match status" value="1"/>
</dbReference>
<dbReference type="InterPro" id="IPR008271">
    <property type="entry name" value="Ser/Thr_kinase_AS"/>
</dbReference>
<dbReference type="EC" id="2.7.11.1" evidence="1"/>
<evidence type="ECO:0000313" key="14">
    <source>
        <dbReference type="Proteomes" id="UP000692954"/>
    </source>
</evidence>
<evidence type="ECO:0000256" key="6">
    <source>
        <dbReference type="ARBA" id="ARBA00022840"/>
    </source>
</evidence>
<proteinExistence type="inferred from homology"/>
<sequence>MHLILILLVFLGNCKLSTKPHQNHFENIFYYDEEYYKNNLYVSRVYWNANFDKRLKDVDPRYLYYKDGDLKRYTKYDKIGQGAFSQVFLGLRDDGEIVVMKELKPMKWQAINREIQVLKAIKGTTNTLQLIDAVRNQNKKQNATFIYKYLSSVNLLHLFGKLELPKIKLYMYQLLKALNQVHSKGVMHRDVKMANIIIKEDDTLYLIDWGLGEFYHPKKRYNTKVGTRYQKAPELLVNNKQYDYSIDMWSFGCTLASMIFQKQPLFKGKDIYDQLDKIVAVLGTEDLLKYLHKYDIIYPDPPIHSQKPFTIFINPENAHLITKEGLDLISKLLVYDHKLRLTAAEAMAHSFFDGFRI</sequence>
<evidence type="ECO:0000256" key="11">
    <source>
        <dbReference type="SAM" id="SignalP"/>
    </source>
</evidence>
<dbReference type="FunFam" id="1.10.510.10:FF:000459">
    <property type="entry name" value="Casein kinase II subunit alpha"/>
    <property type="match status" value="1"/>
</dbReference>
<organism evidence="13 14">
    <name type="scientific">Paramecium sonneborni</name>
    <dbReference type="NCBI Taxonomy" id="65129"/>
    <lineage>
        <taxon>Eukaryota</taxon>
        <taxon>Sar</taxon>
        <taxon>Alveolata</taxon>
        <taxon>Ciliophora</taxon>
        <taxon>Intramacronucleata</taxon>
        <taxon>Oligohymenophorea</taxon>
        <taxon>Peniculida</taxon>
        <taxon>Parameciidae</taxon>
        <taxon>Paramecium</taxon>
    </lineage>
</organism>
<dbReference type="PROSITE" id="PS00107">
    <property type="entry name" value="PROTEIN_KINASE_ATP"/>
    <property type="match status" value="1"/>
</dbReference>
<reference evidence="13" key="1">
    <citation type="submission" date="2021-01" db="EMBL/GenBank/DDBJ databases">
        <authorList>
            <consortium name="Genoscope - CEA"/>
            <person name="William W."/>
        </authorList>
    </citation>
    <scope>NUCLEOTIDE SEQUENCE</scope>
</reference>
<dbReference type="OrthoDB" id="10020333at2759"/>
<feature type="binding site" evidence="9">
    <location>
        <position position="101"/>
    </location>
    <ligand>
        <name>ATP</name>
        <dbReference type="ChEBI" id="CHEBI:30616"/>
    </ligand>
</feature>
<dbReference type="Proteomes" id="UP000692954">
    <property type="component" value="Unassembled WGS sequence"/>
</dbReference>
<evidence type="ECO:0000256" key="2">
    <source>
        <dbReference type="ARBA" id="ARBA00022527"/>
    </source>
</evidence>
<dbReference type="AlphaFoldDB" id="A0A8S1KAX8"/>
<dbReference type="GO" id="GO:0051726">
    <property type="term" value="P:regulation of cell cycle"/>
    <property type="evidence" value="ECO:0007669"/>
    <property type="project" value="TreeGrafter"/>
</dbReference>
<keyword evidence="14" id="KW-1185">Reference proteome</keyword>
<evidence type="ECO:0000256" key="3">
    <source>
        <dbReference type="ARBA" id="ARBA00022679"/>
    </source>
</evidence>
<dbReference type="EMBL" id="CAJJDN010000006">
    <property type="protein sequence ID" value="CAD8052198.1"/>
    <property type="molecule type" value="Genomic_DNA"/>
</dbReference>
<dbReference type="GO" id="GO:0004674">
    <property type="term" value="F:protein serine/threonine kinase activity"/>
    <property type="evidence" value="ECO:0007669"/>
    <property type="project" value="UniProtKB-KW"/>
</dbReference>
<comment type="catalytic activity">
    <reaction evidence="7">
        <text>L-threonyl-[protein] + ATP = O-phospho-L-threonyl-[protein] + ADP + H(+)</text>
        <dbReference type="Rhea" id="RHEA:46608"/>
        <dbReference type="Rhea" id="RHEA-COMP:11060"/>
        <dbReference type="Rhea" id="RHEA-COMP:11605"/>
        <dbReference type="ChEBI" id="CHEBI:15378"/>
        <dbReference type="ChEBI" id="CHEBI:30013"/>
        <dbReference type="ChEBI" id="CHEBI:30616"/>
        <dbReference type="ChEBI" id="CHEBI:61977"/>
        <dbReference type="ChEBI" id="CHEBI:456216"/>
        <dbReference type="EC" id="2.7.11.1"/>
    </reaction>
</comment>
<evidence type="ECO:0000256" key="10">
    <source>
        <dbReference type="RuleBase" id="RU000304"/>
    </source>
</evidence>
<keyword evidence="6 9" id="KW-0067">ATP-binding</keyword>
<keyword evidence="4 9" id="KW-0547">Nucleotide-binding</keyword>
<accession>A0A8S1KAX8</accession>
<dbReference type="Pfam" id="PF00069">
    <property type="entry name" value="Pkinase"/>
    <property type="match status" value="1"/>
</dbReference>
<name>A0A8S1KAX8_9CILI</name>
<keyword evidence="5" id="KW-0418">Kinase</keyword>
<evidence type="ECO:0000256" key="4">
    <source>
        <dbReference type="ARBA" id="ARBA00022741"/>
    </source>
</evidence>
<dbReference type="PANTHER" id="PTHR24054:SF0">
    <property type="entry name" value="CASEIN KINASE II SUBUNIT ALPHA"/>
    <property type="match status" value="1"/>
</dbReference>
<dbReference type="GO" id="GO:0005524">
    <property type="term" value="F:ATP binding"/>
    <property type="evidence" value="ECO:0007669"/>
    <property type="project" value="UniProtKB-UniRule"/>
</dbReference>
<comment type="similarity">
    <text evidence="10">Belongs to the protein kinase superfamily.</text>
</comment>
<keyword evidence="11" id="KW-0732">Signal</keyword>
<dbReference type="InterPro" id="IPR045216">
    <property type="entry name" value="CK2_alpha"/>
</dbReference>
<dbReference type="CDD" id="cd14132">
    <property type="entry name" value="STKc_CK2_alpha"/>
    <property type="match status" value="1"/>
</dbReference>
<dbReference type="InterPro" id="IPR000719">
    <property type="entry name" value="Prot_kinase_dom"/>
</dbReference>
<dbReference type="SMART" id="SM00220">
    <property type="entry name" value="S_TKc"/>
    <property type="match status" value="1"/>
</dbReference>
<feature type="signal peptide" evidence="11">
    <location>
        <begin position="1"/>
        <end position="16"/>
    </location>
</feature>
<evidence type="ECO:0000313" key="13">
    <source>
        <dbReference type="EMBL" id="CAD8052198.1"/>
    </source>
</evidence>